<name>A0A7G1IH51_MYCKA</name>
<dbReference type="EMBL" id="AP023343">
    <property type="protein sequence ID" value="BCI90301.1"/>
    <property type="molecule type" value="Genomic_DNA"/>
</dbReference>
<dbReference type="Proteomes" id="UP000516380">
    <property type="component" value="Chromosome"/>
</dbReference>
<organism evidence="2 3">
    <name type="scientific">Mycobacterium kansasii</name>
    <dbReference type="NCBI Taxonomy" id="1768"/>
    <lineage>
        <taxon>Bacteria</taxon>
        <taxon>Bacillati</taxon>
        <taxon>Actinomycetota</taxon>
        <taxon>Actinomycetes</taxon>
        <taxon>Mycobacteriales</taxon>
        <taxon>Mycobacteriaceae</taxon>
        <taxon>Mycobacterium</taxon>
    </lineage>
</organism>
<gene>
    <name evidence="2" type="ORF">NIIDMKKI_55070</name>
</gene>
<accession>A0A7G1IH51</accession>
<feature type="region of interest" description="Disordered" evidence="1">
    <location>
        <begin position="14"/>
        <end position="62"/>
    </location>
</feature>
<feature type="compositionally biased region" description="Polar residues" evidence="1">
    <location>
        <begin position="16"/>
        <end position="28"/>
    </location>
</feature>
<proteinExistence type="predicted"/>
<evidence type="ECO:0000256" key="1">
    <source>
        <dbReference type="SAM" id="MobiDB-lite"/>
    </source>
</evidence>
<sequence>MKQPANIMSAWLIPLQNGQRPDTTTPPSTERAVPRGAHTPAATPCPFRGPPPNISSRLDAGR</sequence>
<protein>
    <submittedName>
        <fullName evidence="2">Uncharacterized protein</fullName>
    </submittedName>
</protein>
<dbReference type="AlphaFoldDB" id="A0A7G1IH51"/>
<evidence type="ECO:0000313" key="2">
    <source>
        <dbReference type="EMBL" id="BCI90301.1"/>
    </source>
</evidence>
<reference evidence="2 3" key="1">
    <citation type="submission" date="2020-07" db="EMBL/GenBank/DDBJ databases">
        <title>Mycobacterium kansasii (former subtype) with zoonotic potential isolated from diseased indoor pet cat, Japan.</title>
        <authorList>
            <person name="Fukano H."/>
            <person name="Terazono T."/>
            <person name="Hoshino Y."/>
        </authorList>
    </citation>
    <scope>NUCLEOTIDE SEQUENCE [LARGE SCALE GENOMIC DNA]</scope>
    <source>
        <strain evidence="2 3">Kuro-I</strain>
    </source>
</reference>
<evidence type="ECO:0000313" key="3">
    <source>
        <dbReference type="Proteomes" id="UP000516380"/>
    </source>
</evidence>
<keyword evidence="3" id="KW-1185">Reference proteome</keyword>